<reference evidence="1 2" key="1">
    <citation type="submission" date="2006-05" db="EMBL/GenBank/DDBJ databases">
        <authorList>
            <person name="King G."/>
            <person name="Ferriera S."/>
            <person name="Johnson J."/>
            <person name="Kravitz S."/>
            <person name="Beeson K."/>
            <person name="Sutton G."/>
            <person name="Rogers Y.-H."/>
            <person name="Friedman R."/>
            <person name="Frazier M."/>
            <person name="Venter J.C."/>
        </authorList>
    </citation>
    <scope>NUCLEOTIDE SEQUENCE [LARGE SCALE GENOMIC DNA]</scope>
    <source>
        <strain evidence="2">ATCC 25650 / DSM 13394 / JCM 20685 / NBRC 16684 / NCIMB 2208 / IAM 12614 / B1</strain>
    </source>
</reference>
<organism evidence="1 2">
    <name type="scientific">Roseibium aggregatum (strain ATCC 25650 / DSM 13394 / JCM 20685 / NBRC 16684 / NCIMB 2208 / IAM 12614 / B1)</name>
    <name type="common">Stappia aggregata</name>
    <dbReference type="NCBI Taxonomy" id="384765"/>
    <lineage>
        <taxon>Bacteria</taxon>
        <taxon>Pseudomonadati</taxon>
        <taxon>Pseudomonadota</taxon>
        <taxon>Alphaproteobacteria</taxon>
        <taxon>Hyphomicrobiales</taxon>
        <taxon>Stappiaceae</taxon>
        <taxon>Roseibium</taxon>
    </lineage>
</organism>
<name>A0NZX8_ROSAI</name>
<dbReference type="AlphaFoldDB" id="A0NZX8"/>
<proteinExistence type="predicted"/>
<sequence length="62" mass="7233">MFRLVDNDLYVFIFRRLDDKSLPSAIALFTAKKVLERETFLYVVSNCIHCGLVLKLDVLGRR</sequence>
<dbReference type="Proteomes" id="UP000004848">
    <property type="component" value="Unassembled WGS sequence"/>
</dbReference>
<gene>
    <name evidence="1" type="ORF">SIAM614_26211</name>
</gene>
<dbReference type="EMBL" id="AAUW01000019">
    <property type="protein sequence ID" value="EAV41695.1"/>
    <property type="molecule type" value="Genomic_DNA"/>
</dbReference>
<accession>A0NZX8</accession>
<evidence type="ECO:0000313" key="2">
    <source>
        <dbReference type="Proteomes" id="UP000004848"/>
    </source>
</evidence>
<evidence type="ECO:0000313" key="1">
    <source>
        <dbReference type="EMBL" id="EAV41695.1"/>
    </source>
</evidence>
<protein>
    <submittedName>
        <fullName evidence="1">Uncharacterized protein</fullName>
    </submittedName>
</protein>
<comment type="caution">
    <text evidence="1">The sequence shown here is derived from an EMBL/GenBank/DDBJ whole genome shotgun (WGS) entry which is preliminary data.</text>
</comment>